<dbReference type="InterPro" id="IPR038726">
    <property type="entry name" value="PDDEXK_AddAB-type"/>
</dbReference>
<comment type="caution">
    <text evidence="2">The sequence shown here is derived from an EMBL/GenBank/DDBJ whole genome shotgun (WGS) entry which is preliminary data.</text>
</comment>
<dbReference type="InterPro" id="IPR027417">
    <property type="entry name" value="P-loop_NTPase"/>
</dbReference>
<dbReference type="Pfam" id="PF12705">
    <property type="entry name" value="PDDEXK_1"/>
    <property type="match status" value="1"/>
</dbReference>
<name>A0A4R5LSD5_9GAMM</name>
<reference evidence="2 3" key="1">
    <citation type="submission" date="2019-03" db="EMBL/GenBank/DDBJ databases">
        <title>Seongchinamella monodicae gen. nov., sp. nov., a novel member of the Gammaproteobacteria isolated from a tidal mudflat of beach.</title>
        <authorList>
            <person name="Yang H.G."/>
            <person name="Kang J.W."/>
            <person name="Lee S.D."/>
        </authorList>
    </citation>
    <scope>NUCLEOTIDE SEQUENCE [LARGE SCALE GENOMIC DNA]</scope>
    <source>
        <strain evidence="2 3">GH4-78</strain>
    </source>
</reference>
<dbReference type="AlphaFoldDB" id="A0A4R5LSD5"/>
<dbReference type="EMBL" id="SMSE01000002">
    <property type="protein sequence ID" value="TDG13770.1"/>
    <property type="molecule type" value="Genomic_DNA"/>
</dbReference>
<dbReference type="InterPro" id="IPR019925">
    <property type="entry name" value="DNA_repair_protein_predicted"/>
</dbReference>
<gene>
    <name evidence="2" type="ORF">E2F43_09645</name>
</gene>
<dbReference type="Proteomes" id="UP000295554">
    <property type="component" value="Unassembled WGS sequence"/>
</dbReference>
<dbReference type="SUPFAM" id="SSF52540">
    <property type="entry name" value="P-loop containing nucleoside triphosphate hydrolases"/>
    <property type="match status" value="1"/>
</dbReference>
<evidence type="ECO:0000259" key="1">
    <source>
        <dbReference type="Pfam" id="PF12705"/>
    </source>
</evidence>
<sequence length="910" mass="100274">MAEHVIWVGATRARQEALVPIHNPPYFDLGRLQPLLDAGVLLLTPNLRLSRRIKAEWDRQQMAAGKLAWCPAAVKALDQWLAECWQQGVNDGRLKGGRVLNAQQEVELWRQVIEADRSQYGDYSLLQVGSAAELARQARENLLRAGLDMAAPAVACEFPLDPDCSTFQRWLQAFENKLGQLNALTAVDRLAALASAPPASNLLRVVLVDFDDVPPLHRACLERLANETVEIASAVGEAPLVAHSYPDRQTELAAVAAWAARHYRQQPEARLGILLADMHGDRAPLEYLLRREFDCLGDNYTSLPVNFSTGITLDRAPVVRDALRILASCGPKLPLADILGLLTSRFVNLPDRQEARSVKLLQQLFEDGAEQVDVGRLRYLARQVRVGDERGLSLGDVLAQCSEMRLQRLRHCPSAWIAELNRVLDAWGWPGPGPLDSLEYQQVEAWYQVLEGYASLDTLCGELELDSAVALLQRCCQGQISQPQTADTNIQVLGPLEAAGLQFDYIWFCGLQGSRWPAPVRPNPFIPMALQRKHEMPHSSSEREWQYAATLMRQYRAGCQQMTASYSRQLDGAPELPSPLLQGTSCQAMDVAAGPPTLWRQLASAAEVVTIVDNRAPPLADDELAAIRGGSAIVQAQANCPFQAFAGKRLQLEPLGENRAGLAHTDRGKILHNALYALWGTLENSDNLRDADEGAIAAAVSNAAEAALAAVPESLRQLVGMHCLDLERTRLQNLLVEWLQLERAREPFIVVDREAPVTLKLGKLELNLRVDRVDELADGSRLLIDYKSGRNSLAHWLGERPSQPQLPLYGLAEEVSALAFAEVRPRQARFLGLGRVSGVSGIQEDIAKAVKRYTSCEDWESLLTEWRHNLSRLAEDFVAGVSGVDPLATACNYCGLDAVCRVGIAGEVPQ</sequence>
<feature type="domain" description="PD-(D/E)XK endonuclease-like" evidence="1">
    <location>
        <begin position="638"/>
        <end position="901"/>
    </location>
</feature>
<dbReference type="InterPro" id="IPR011604">
    <property type="entry name" value="PDDEXK-like_dom_sf"/>
</dbReference>
<proteinExistence type="predicted"/>
<dbReference type="Gene3D" id="3.90.320.10">
    <property type="match status" value="1"/>
</dbReference>
<accession>A0A4R5LSD5</accession>
<evidence type="ECO:0000313" key="3">
    <source>
        <dbReference type="Proteomes" id="UP000295554"/>
    </source>
</evidence>
<organism evidence="2 3">
    <name type="scientific">Seongchinamella unica</name>
    <dbReference type="NCBI Taxonomy" id="2547392"/>
    <lineage>
        <taxon>Bacteria</taxon>
        <taxon>Pseudomonadati</taxon>
        <taxon>Pseudomonadota</taxon>
        <taxon>Gammaproteobacteria</taxon>
        <taxon>Cellvibrionales</taxon>
        <taxon>Halieaceae</taxon>
        <taxon>Seongchinamella</taxon>
    </lineage>
</organism>
<protein>
    <recommendedName>
        <fullName evidence="1">PD-(D/E)XK endonuclease-like domain-containing protein</fullName>
    </recommendedName>
</protein>
<evidence type="ECO:0000313" key="2">
    <source>
        <dbReference type="EMBL" id="TDG13770.1"/>
    </source>
</evidence>
<dbReference type="OrthoDB" id="9761147at2"/>
<dbReference type="NCBIfam" id="TIGR03623">
    <property type="entry name" value="probable DNA repair protein"/>
    <property type="match status" value="1"/>
</dbReference>
<keyword evidence="3" id="KW-1185">Reference proteome</keyword>